<feature type="transmembrane region" description="Helical" evidence="1">
    <location>
        <begin position="29"/>
        <end position="49"/>
    </location>
</feature>
<dbReference type="EMBL" id="KN838580">
    <property type="protein sequence ID" value="KIK03446.1"/>
    <property type="molecule type" value="Genomic_DNA"/>
</dbReference>
<evidence type="ECO:0000256" key="1">
    <source>
        <dbReference type="SAM" id="Phobius"/>
    </source>
</evidence>
<name>A0A0C9XF03_9AGAR</name>
<organism evidence="2 3">
    <name type="scientific">Laccaria amethystina LaAM-08-1</name>
    <dbReference type="NCBI Taxonomy" id="1095629"/>
    <lineage>
        <taxon>Eukaryota</taxon>
        <taxon>Fungi</taxon>
        <taxon>Dikarya</taxon>
        <taxon>Basidiomycota</taxon>
        <taxon>Agaricomycotina</taxon>
        <taxon>Agaricomycetes</taxon>
        <taxon>Agaricomycetidae</taxon>
        <taxon>Agaricales</taxon>
        <taxon>Agaricineae</taxon>
        <taxon>Hydnangiaceae</taxon>
        <taxon>Laccaria</taxon>
    </lineage>
</organism>
<dbReference type="HOGENOM" id="CLU_066053_0_0_1"/>
<keyword evidence="1" id="KW-0472">Membrane</keyword>
<dbReference type="OrthoDB" id="2940323at2759"/>
<protein>
    <submittedName>
        <fullName evidence="2">Uncharacterized protein</fullName>
    </submittedName>
</protein>
<reference evidence="2 3" key="1">
    <citation type="submission" date="2014-04" db="EMBL/GenBank/DDBJ databases">
        <authorList>
            <consortium name="DOE Joint Genome Institute"/>
            <person name="Kuo A."/>
            <person name="Kohler A."/>
            <person name="Nagy L.G."/>
            <person name="Floudas D."/>
            <person name="Copeland A."/>
            <person name="Barry K.W."/>
            <person name="Cichocki N."/>
            <person name="Veneault-Fourrey C."/>
            <person name="LaButti K."/>
            <person name="Lindquist E.A."/>
            <person name="Lipzen A."/>
            <person name="Lundell T."/>
            <person name="Morin E."/>
            <person name="Murat C."/>
            <person name="Sun H."/>
            <person name="Tunlid A."/>
            <person name="Henrissat B."/>
            <person name="Grigoriev I.V."/>
            <person name="Hibbett D.S."/>
            <person name="Martin F."/>
            <person name="Nordberg H.P."/>
            <person name="Cantor M.N."/>
            <person name="Hua S.X."/>
        </authorList>
    </citation>
    <scope>NUCLEOTIDE SEQUENCE [LARGE SCALE GENOMIC DNA]</scope>
    <source>
        <strain evidence="2 3">LaAM-08-1</strain>
    </source>
</reference>
<accession>A0A0C9XF03</accession>
<evidence type="ECO:0000313" key="3">
    <source>
        <dbReference type="Proteomes" id="UP000054477"/>
    </source>
</evidence>
<keyword evidence="1" id="KW-0812">Transmembrane</keyword>
<reference evidence="3" key="2">
    <citation type="submission" date="2015-01" db="EMBL/GenBank/DDBJ databases">
        <title>Evolutionary Origins and Diversification of the Mycorrhizal Mutualists.</title>
        <authorList>
            <consortium name="DOE Joint Genome Institute"/>
            <consortium name="Mycorrhizal Genomics Consortium"/>
            <person name="Kohler A."/>
            <person name="Kuo A."/>
            <person name="Nagy L.G."/>
            <person name="Floudas D."/>
            <person name="Copeland A."/>
            <person name="Barry K.W."/>
            <person name="Cichocki N."/>
            <person name="Veneault-Fourrey C."/>
            <person name="LaButti K."/>
            <person name="Lindquist E.A."/>
            <person name="Lipzen A."/>
            <person name="Lundell T."/>
            <person name="Morin E."/>
            <person name="Murat C."/>
            <person name="Riley R."/>
            <person name="Ohm R."/>
            <person name="Sun H."/>
            <person name="Tunlid A."/>
            <person name="Henrissat B."/>
            <person name="Grigoriev I.V."/>
            <person name="Hibbett D.S."/>
            <person name="Martin F."/>
        </authorList>
    </citation>
    <scope>NUCLEOTIDE SEQUENCE [LARGE SCALE GENOMIC DNA]</scope>
    <source>
        <strain evidence="3">LaAM-08-1</strain>
    </source>
</reference>
<keyword evidence="3" id="KW-1185">Reference proteome</keyword>
<proteinExistence type="predicted"/>
<dbReference type="AlphaFoldDB" id="A0A0C9XF03"/>
<dbReference type="Proteomes" id="UP000054477">
    <property type="component" value="Unassembled WGS sequence"/>
</dbReference>
<keyword evidence="1" id="KW-1133">Transmembrane helix</keyword>
<evidence type="ECO:0000313" key="2">
    <source>
        <dbReference type="EMBL" id="KIK03446.1"/>
    </source>
</evidence>
<gene>
    <name evidence="2" type="ORF">K443DRAFT_676772</name>
</gene>
<sequence>MSAPEKMGLPVVHRSVKNPAIRFQRSLKLALTILVVVVGVWLIAHLSAISTSRFSSGGMSEHGPGGVIPEHVAHVDAPRKQVVLRTIPTNRAGLGSVVAQLRSSAAIATMLGANFSTFGIISDHLTQYRAASLLKVDLLETELPKGSKVCSIAWSLHEARTAELMQSWCNDVTHGEAYAQELQELWRDCDLIIDDRPWDVRYDMSKCTWKWVKHVFTALGLKERRGGIGLHIRWGDISVETLTLPPERSTPVDLAAQMIAKMRKCGVQDELSVYMEWHNDTMLSGLGEPYRLVDSGDSIDDLLDLAANRVLILDISSWTVLAHQIAEGGISLVPNVEGYEGYAIPWDDNGMNRVLRWNELLDISCDEFTLLLDS</sequence>